<evidence type="ECO:0008006" key="3">
    <source>
        <dbReference type="Google" id="ProtNLM"/>
    </source>
</evidence>
<dbReference type="SUPFAM" id="SSF53098">
    <property type="entry name" value="Ribonuclease H-like"/>
    <property type="match status" value="1"/>
</dbReference>
<dbReference type="AlphaFoldDB" id="E3L5U3"/>
<keyword evidence="2" id="KW-1185">Reference proteome</keyword>
<dbReference type="PANTHER" id="PTHR46169:SF15">
    <property type="entry name" value="INNER CENTROMERE PROTEIN A-LIKE ISOFORM X1-RELATED"/>
    <property type="match status" value="1"/>
</dbReference>
<dbReference type="InterPro" id="IPR012337">
    <property type="entry name" value="RNaseH-like_sf"/>
</dbReference>
<dbReference type="KEGG" id="pgr:PGTG_17945"/>
<protein>
    <recommendedName>
        <fullName evidence="3">HAT C-terminal dimerisation domain-containing protein</fullName>
    </recommendedName>
</protein>
<dbReference type="InParanoid" id="E3L5U3"/>
<organism evidence="1 2">
    <name type="scientific">Puccinia graminis f. sp. tritici (strain CRL 75-36-700-3 / race SCCL)</name>
    <name type="common">Black stem rust fungus</name>
    <dbReference type="NCBI Taxonomy" id="418459"/>
    <lineage>
        <taxon>Eukaryota</taxon>
        <taxon>Fungi</taxon>
        <taxon>Dikarya</taxon>
        <taxon>Basidiomycota</taxon>
        <taxon>Pucciniomycotina</taxon>
        <taxon>Pucciniomycetes</taxon>
        <taxon>Pucciniales</taxon>
        <taxon>Pucciniaceae</taxon>
        <taxon>Puccinia</taxon>
    </lineage>
</organism>
<dbReference type="Proteomes" id="UP000008783">
    <property type="component" value="Unassembled WGS sequence"/>
</dbReference>
<dbReference type="GO" id="GO:0005634">
    <property type="term" value="C:nucleus"/>
    <property type="evidence" value="ECO:0000318"/>
    <property type="project" value="GO_Central"/>
</dbReference>
<dbReference type="HOGENOM" id="CLU_009123_8_0_1"/>
<dbReference type="GO" id="GO:0006357">
    <property type="term" value="P:regulation of transcription by RNA polymerase II"/>
    <property type="evidence" value="ECO:0000318"/>
    <property type="project" value="GO_Central"/>
</dbReference>
<dbReference type="RefSeq" id="XP_003336337.2">
    <property type="nucleotide sequence ID" value="XM_003336289.2"/>
</dbReference>
<name>E3L5U3_PUCGT</name>
<dbReference type="EMBL" id="DS178354">
    <property type="protein sequence ID" value="EFP91918.2"/>
    <property type="molecule type" value="Genomic_DNA"/>
</dbReference>
<proteinExistence type="predicted"/>
<dbReference type="PANTHER" id="PTHR46169">
    <property type="entry name" value="DNA REPLICATION-RELATED ELEMENT FACTOR, ISOFORM A"/>
    <property type="match status" value="1"/>
</dbReference>
<reference key="1">
    <citation type="submission" date="2007-01" db="EMBL/GenBank/DDBJ databases">
        <title>The Genome Sequence of Puccinia graminis f. sp. tritici Strain CRL 75-36-700-3.</title>
        <authorList>
            <consortium name="The Broad Institute Genome Sequencing Platform"/>
            <person name="Birren B."/>
            <person name="Lander E."/>
            <person name="Galagan J."/>
            <person name="Nusbaum C."/>
            <person name="Devon K."/>
            <person name="Cuomo C."/>
            <person name="Jaffe D."/>
            <person name="Butler J."/>
            <person name="Alvarez P."/>
            <person name="Gnerre S."/>
            <person name="Grabherr M."/>
            <person name="Mauceli E."/>
            <person name="Brockman W."/>
            <person name="Young S."/>
            <person name="LaButti K."/>
            <person name="Sykes S."/>
            <person name="DeCaprio D."/>
            <person name="Crawford M."/>
            <person name="Koehrsen M."/>
            <person name="Engels R."/>
            <person name="Montgomery P."/>
            <person name="Pearson M."/>
            <person name="Howarth C."/>
            <person name="Larson L."/>
            <person name="White J."/>
            <person name="Zeng Q."/>
            <person name="Kodira C."/>
            <person name="Yandava C."/>
            <person name="Alvarado L."/>
            <person name="O'Leary S."/>
            <person name="Szabo L."/>
            <person name="Dean R."/>
            <person name="Schein J."/>
        </authorList>
    </citation>
    <scope>NUCLEOTIDE SEQUENCE</scope>
    <source>
        <strain>CRL 75-36-700-3</strain>
    </source>
</reference>
<dbReference type="GeneID" id="10531867"/>
<dbReference type="OrthoDB" id="2505882at2759"/>
<reference evidence="2" key="2">
    <citation type="journal article" date="2011" name="Proc. Natl. Acad. Sci. U.S.A.">
        <title>Obligate biotrophy features unraveled by the genomic analysis of rust fungi.</title>
        <authorList>
            <person name="Duplessis S."/>
            <person name="Cuomo C.A."/>
            <person name="Lin Y.-C."/>
            <person name="Aerts A."/>
            <person name="Tisserant E."/>
            <person name="Veneault-Fourrey C."/>
            <person name="Joly D.L."/>
            <person name="Hacquard S."/>
            <person name="Amselem J."/>
            <person name="Cantarel B.L."/>
            <person name="Chiu R."/>
            <person name="Coutinho P.M."/>
            <person name="Feau N."/>
            <person name="Field M."/>
            <person name="Frey P."/>
            <person name="Gelhaye E."/>
            <person name="Goldberg J."/>
            <person name="Grabherr M.G."/>
            <person name="Kodira C.D."/>
            <person name="Kohler A."/>
            <person name="Kuees U."/>
            <person name="Lindquist E.A."/>
            <person name="Lucas S.M."/>
            <person name="Mago R."/>
            <person name="Mauceli E."/>
            <person name="Morin E."/>
            <person name="Murat C."/>
            <person name="Pangilinan J.L."/>
            <person name="Park R."/>
            <person name="Pearson M."/>
            <person name="Quesneville H."/>
            <person name="Rouhier N."/>
            <person name="Sakthikumar S."/>
            <person name="Salamov A.A."/>
            <person name="Schmutz J."/>
            <person name="Selles B."/>
            <person name="Shapiro H."/>
            <person name="Tanguay P."/>
            <person name="Tuskan G.A."/>
            <person name="Henrissat B."/>
            <person name="Van de Peer Y."/>
            <person name="Rouze P."/>
            <person name="Ellis J.G."/>
            <person name="Dodds P.N."/>
            <person name="Schein J.E."/>
            <person name="Zhong S."/>
            <person name="Hamelin R.C."/>
            <person name="Grigoriev I.V."/>
            <person name="Szabo L.J."/>
            <person name="Martin F."/>
        </authorList>
    </citation>
    <scope>NUCLEOTIDE SEQUENCE [LARGE SCALE GENOMIC DNA]</scope>
    <source>
        <strain evidence="2">CRL 75-36-700-3 / race SCCL</strain>
    </source>
</reference>
<evidence type="ECO:0000313" key="2">
    <source>
        <dbReference type="Proteomes" id="UP000008783"/>
    </source>
</evidence>
<dbReference type="STRING" id="418459.E3L5U3"/>
<dbReference type="VEuPathDB" id="FungiDB:PGTG_17945"/>
<dbReference type="InterPro" id="IPR052717">
    <property type="entry name" value="Vacuolar_transposase_reg"/>
</dbReference>
<sequence>MVPLLMFALPKFRAIAKNLEWQRHKRHGMKRKYFVDQNDFDLARDLVEVLDLFHEITLHISTAGSTQISNVVVFIDQITDHLSTAIINPNYPPALRNACRSGLKITNKYYSLTNASALYRIAILLHPSFRDEYFKLANWEPEWIAKAIRLAREMWITHYKPQSANTPTAAPKPGSKSRTSMLAGLGNAAAARGSLSSSDPLDVWLAGGLILEDGNPVNPLQWWIQQKRSGNTHGGLLHMALCPATSVDVEQAFSFGRDYVTLKRHRLAAKSLSRGMTVAFYSKNKMIPEGILARWKHGINEDNKMQKKGKRKVIVVDED</sequence>
<gene>
    <name evidence="1" type="ORF">PGTG_17945</name>
</gene>
<accession>E3L5U3</accession>
<evidence type="ECO:0000313" key="1">
    <source>
        <dbReference type="EMBL" id="EFP91918.2"/>
    </source>
</evidence>